<evidence type="ECO:0000256" key="3">
    <source>
        <dbReference type="ARBA" id="ARBA00018111"/>
    </source>
</evidence>
<dbReference type="PANTHER" id="PTHR33602:SF1">
    <property type="entry name" value="REGULATORY PROTEIN RECX FAMILY PROTEIN"/>
    <property type="match status" value="1"/>
</dbReference>
<dbReference type="PANTHER" id="PTHR33602">
    <property type="entry name" value="REGULATORY PROTEIN RECX FAMILY PROTEIN"/>
    <property type="match status" value="1"/>
</dbReference>
<evidence type="ECO:0000313" key="10">
    <source>
        <dbReference type="Proteomes" id="UP000537130"/>
    </source>
</evidence>
<comment type="function">
    <text evidence="5">Modulates RecA activity.</text>
</comment>
<dbReference type="InterPro" id="IPR036388">
    <property type="entry name" value="WH-like_DNA-bd_sf"/>
</dbReference>
<proteinExistence type="inferred from homology"/>
<feature type="domain" description="RecX first three-helical" evidence="8">
    <location>
        <begin position="15"/>
        <end position="50"/>
    </location>
</feature>
<feature type="domain" description="RecX second three-helical" evidence="6">
    <location>
        <begin position="58"/>
        <end position="98"/>
    </location>
</feature>
<evidence type="ECO:0000259" key="8">
    <source>
        <dbReference type="Pfam" id="PF21982"/>
    </source>
</evidence>
<dbReference type="Pfam" id="PF02631">
    <property type="entry name" value="RecX_HTH2"/>
    <property type="match status" value="1"/>
</dbReference>
<reference evidence="9 10" key="1">
    <citation type="submission" date="2020-08" db="EMBL/GenBank/DDBJ databases">
        <title>Genomic Encyclopedia of Type Strains, Phase III (KMG-III): the genomes of soil and plant-associated and newly described type strains.</title>
        <authorList>
            <person name="Whitman W."/>
        </authorList>
    </citation>
    <scope>NUCLEOTIDE SEQUENCE [LARGE SCALE GENOMIC DNA]</scope>
    <source>
        <strain evidence="9 10">CECT 8654</strain>
    </source>
</reference>
<sequence length="150" mass="17326">MGYMDGKSTLVEVRVAAMDLLARREHSRRELHNKLERRFSEDQVAQALQTLAAEGLQSDSRFAEAFVRQRSQRGYGPLRIRQELRQRGISDALVAETLESCDVDWYEALEGVVERKYGGHPATDLKEKARRQRFLLYRGFAGEQIREVLD</sequence>
<dbReference type="AlphaFoldDB" id="A0A7W4W4H8"/>
<keyword evidence="4 5" id="KW-0963">Cytoplasm</keyword>
<dbReference type="GO" id="GO:0006282">
    <property type="term" value="P:regulation of DNA repair"/>
    <property type="evidence" value="ECO:0007669"/>
    <property type="project" value="UniProtKB-UniRule"/>
</dbReference>
<dbReference type="Gene3D" id="1.10.10.10">
    <property type="entry name" value="Winged helix-like DNA-binding domain superfamily/Winged helix DNA-binding domain"/>
    <property type="match status" value="3"/>
</dbReference>
<comment type="similarity">
    <text evidence="2 5">Belongs to the RecX family.</text>
</comment>
<dbReference type="Proteomes" id="UP000537130">
    <property type="component" value="Unassembled WGS sequence"/>
</dbReference>
<dbReference type="Pfam" id="PF21981">
    <property type="entry name" value="RecX_HTH3"/>
    <property type="match status" value="1"/>
</dbReference>
<organism evidence="9 10">
    <name type="scientific">Litorivivens lipolytica</name>
    <dbReference type="NCBI Taxonomy" id="1524264"/>
    <lineage>
        <taxon>Bacteria</taxon>
        <taxon>Pseudomonadati</taxon>
        <taxon>Pseudomonadota</taxon>
        <taxon>Gammaproteobacteria</taxon>
        <taxon>Litorivivens</taxon>
    </lineage>
</organism>
<dbReference type="InterPro" id="IPR053926">
    <property type="entry name" value="RecX_HTH_1st"/>
</dbReference>
<gene>
    <name evidence="5" type="primary">recX</name>
    <name evidence="9" type="ORF">FHR99_000960</name>
</gene>
<evidence type="ECO:0000256" key="4">
    <source>
        <dbReference type="ARBA" id="ARBA00022490"/>
    </source>
</evidence>
<evidence type="ECO:0000256" key="5">
    <source>
        <dbReference type="HAMAP-Rule" id="MF_01114"/>
    </source>
</evidence>
<evidence type="ECO:0000256" key="1">
    <source>
        <dbReference type="ARBA" id="ARBA00004496"/>
    </source>
</evidence>
<keyword evidence="10" id="KW-1185">Reference proteome</keyword>
<dbReference type="InterPro" id="IPR053925">
    <property type="entry name" value="RecX_HTH_3rd"/>
</dbReference>
<accession>A0A7W4W4H8</accession>
<evidence type="ECO:0000313" key="9">
    <source>
        <dbReference type="EMBL" id="MBB3046724.1"/>
    </source>
</evidence>
<evidence type="ECO:0000259" key="6">
    <source>
        <dbReference type="Pfam" id="PF02631"/>
    </source>
</evidence>
<comment type="caution">
    <text evidence="9">The sequence shown here is derived from an EMBL/GenBank/DDBJ whole genome shotgun (WGS) entry which is preliminary data.</text>
</comment>
<dbReference type="Pfam" id="PF21982">
    <property type="entry name" value="RecX_HTH1"/>
    <property type="match status" value="1"/>
</dbReference>
<dbReference type="HAMAP" id="MF_01114">
    <property type="entry name" value="RecX"/>
    <property type="match status" value="1"/>
</dbReference>
<evidence type="ECO:0000259" key="7">
    <source>
        <dbReference type="Pfam" id="PF21981"/>
    </source>
</evidence>
<feature type="domain" description="RecX third three-helical" evidence="7">
    <location>
        <begin position="103"/>
        <end position="149"/>
    </location>
</feature>
<dbReference type="GO" id="GO:0005737">
    <property type="term" value="C:cytoplasm"/>
    <property type="evidence" value="ECO:0007669"/>
    <property type="project" value="UniProtKB-SubCell"/>
</dbReference>
<dbReference type="InterPro" id="IPR003783">
    <property type="entry name" value="Regulatory_RecX"/>
</dbReference>
<protein>
    <recommendedName>
        <fullName evidence="3 5">Regulatory protein RecX</fullName>
    </recommendedName>
</protein>
<dbReference type="EMBL" id="JACHWY010000001">
    <property type="protein sequence ID" value="MBB3046724.1"/>
    <property type="molecule type" value="Genomic_DNA"/>
</dbReference>
<name>A0A7W4W4H8_9GAMM</name>
<dbReference type="InterPro" id="IPR053924">
    <property type="entry name" value="RecX_HTH_2nd"/>
</dbReference>
<comment type="subcellular location">
    <subcellularLocation>
        <location evidence="1 5">Cytoplasm</location>
    </subcellularLocation>
</comment>
<evidence type="ECO:0000256" key="2">
    <source>
        <dbReference type="ARBA" id="ARBA00009695"/>
    </source>
</evidence>